<dbReference type="OrthoDB" id="2284759at2"/>
<organism evidence="1 2">
    <name type="scientific">Enterococcus termitis</name>
    <dbReference type="NCBI Taxonomy" id="332950"/>
    <lineage>
        <taxon>Bacteria</taxon>
        <taxon>Bacillati</taxon>
        <taxon>Bacillota</taxon>
        <taxon>Bacilli</taxon>
        <taxon>Lactobacillales</taxon>
        <taxon>Enterococcaceae</taxon>
        <taxon>Enterococcus</taxon>
    </lineage>
</organism>
<dbReference type="InterPro" id="IPR015417">
    <property type="entry name" value="Gly_reductase_pB_sua/b"/>
</dbReference>
<reference evidence="2" key="1">
    <citation type="submission" date="2016-09" db="EMBL/GenBank/DDBJ databases">
        <authorList>
            <person name="Gulvik C.A."/>
        </authorList>
    </citation>
    <scope>NUCLEOTIDE SEQUENCE [LARGE SCALE GENOMIC DNA]</scope>
    <source>
        <strain evidence="2">LMG 8895</strain>
    </source>
</reference>
<accession>A0A1E5GCP9</accession>
<dbReference type="EMBL" id="MIJY01000043">
    <property type="protein sequence ID" value="OEG10484.1"/>
    <property type="molecule type" value="Genomic_DNA"/>
</dbReference>
<keyword evidence="2" id="KW-1185">Reference proteome</keyword>
<dbReference type="RefSeq" id="WP_069664265.1">
    <property type="nucleotide sequence ID" value="NZ_JBHUJJ010000001.1"/>
</dbReference>
<dbReference type="Proteomes" id="UP000095094">
    <property type="component" value="Unassembled WGS sequence"/>
</dbReference>
<dbReference type="AlphaFoldDB" id="A0A1E5GCP9"/>
<dbReference type="Pfam" id="PF09338">
    <property type="entry name" value="Gly_reductase"/>
    <property type="match status" value="1"/>
</dbReference>
<proteinExistence type="predicted"/>
<gene>
    <name evidence="1" type="ORF">BCR25_08375</name>
</gene>
<evidence type="ECO:0000313" key="2">
    <source>
        <dbReference type="Proteomes" id="UP000095094"/>
    </source>
</evidence>
<comment type="caution">
    <text evidence="1">The sequence shown here is derived from an EMBL/GenBank/DDBJ whole genome shotgun (WGS) entry which is preliminary data.</text>
</comment>
<protein>
    <submittedName>
        <fullName evidence="1">Proline reductase</fullName>
    </submittedName>
</protein>
<name>A0A1E5GCP9_9ENTE</name>
<evidence type="ECO:0000313" key="1">
    <source>
        <dbReference type="EMBL" id="OEG10484.1"/>
    </source>
</evidence>
<dbReference type="GO" id="GO:0050485">
    <property type="term" value="F:oxidoreductase activity, acting on X-H and Y-H to form an X-Y bond, with a disulfide as acceptor"/>
    <property type="evidence" value="ECO:0007669"/>
    <property type="project" value="InterPro"/>
</dbReference>
<sequence length="156" mass="17065">MGIGPSTKETTLHHFQDPIVAILGEDTDIDFQGILVVGTPQDNYLKYLVGKRTAVWLQRMQTDGVIVSTDGWGNSDIDFANTLAQIAQNDISIVGLKFIGTQAGFVVENEYTKMVLDTNKSESGTETQVVGENAVDKIDAKKALAFIKLKMRQSKS</sequence>